<evidence type="ECO:0000256" key="1">
    <source>
        <dbReference type="SAM" id="SignalP"/>
    </source>
</evidence>
<proteinExistence type="predicted"/>
<protein>
    <submittedName>
        <fullName evidence="2">Uncharacterized protein</fullName>
    </submittedName>
</protein>
<organism evidence="2 3">
    <name type="scientific">Agrocybe chaxingu</name>
    <dbReference type="NCBI Taxonomy" id="84603"/>
    <lineage>
        <taxon>Eukaryota</taxon>
        <taxon>Fungi</taxon>
        <taxon>Dikarya</taxon>
        <taxon>Basidiomycota</taxon>
        <taxon>Agaricomycotina</taxon>
        <taxon>Agaricomycetes</taxon>
        <taxon>Agaricomycetidae</taxon>
        <taxon>Agaricales</taxon>
        <taxon>Agaricineae</taxon>
        <taxon>Strophariaceae</taxon>
        <taxon>Agrocybe</taxon>
    </lineage>
</organism>
<evidence type="ECO:0000313" key="2">
    <source>
        <dbReference type="EMBL" id="KAJ3500536.1"/>
    </source>
</evidence>
<sequence length="69" mass="7722">MQFKTLVFVAVPVMAAAALHIRQDDQPQPQIFTGERVFHTIIDKSPFFVESTTTFIWTQTPTATPTAAK</sequence>
<dbReference type="EMBL" id="JANKHO010001587">
    <property type="protein sequence ID" value="KAJ3500536.1"/>
    <property type="molecule type" value="Genomic_DNA"/>
</dbReference>
<feature type="chain" id="PRO_5040860278" evidence="1">
    <location>
        <begin position="19"/>
        <end position="69"/>
    </location>
</feature>
<comment type="caution">
    <text evidence="2">The sequence shown here is derived from an EMBL/GenBank/DDBJ whole genome shotgun (WGS) entry which is preliminary data.</text>
</comment>
<dbReference type="AlphaFoldDB" id="A0A9W8JZE9"/>
<name>A0A9W8JZE9_9AGAR</name>
<reference evidence="2" key="1">
    <citation type="submission" date="2022-07" db="EMBL/GenBank/DDBJ databases">
        <title>Genome Sequence of Agrocybe chaxingu.</title>
        <authorList>
            <person name="Buettner E."/>
        </authorList>
    </citation>
    <scope>NUCLEOTIDE SEQUENCE</scope>
    <source>
        <strain evidence="2">MP-N11</strain>
    </source>
</reference>
<keyword evidence="3" id="KW-1185">Reference proteome</keyword>
<evidence type="ECO:0000313" key="3">
    <source>
        <dbReference type="Proteomes" id="UP001148786"/>
    </source>
</evidence>
<dbReference type="Proteomes" id="UP001148786">
    <property type="component" value="Unassembled WGS sequence"/>
</dbReference>
<accession>A0A9W8JZE9</accession>
<gene>
    <name evidence="2" type="ORF">NLJ89_g9749</name>
</gene>
<keyword evidence="1" id="KW-0732">Signal</keyword>
<feature type="signal peptide" evidence="1">
    <location>
        <begin position="1"/>
        <end position="18"/>
    </location>
</feature>